<protein>
    <submittedName>
        <fullName evidence="2">Mitochondrial glyco protein</fullName>
    </submittedName>
</protein>
<evidence type="ECO:0000256" key="1">
    <source>
        <dbReference type="SAM" id="MobiDB-lite"/>
    </source>
</evidence>
<name>A0A5C5FP71_9BASI</name>
<keyword evidence="3" id="KW-1185">Reference proteome</keyword>
<dbReference type="Pfam" id="PF02330">
    <property type="entry name" value="MAM33"/>
    <property type="match status" value="1"/>
</dbReference>
<feature type="region of interest" description="Disordered" evidence="1">
    <location>
        <begin position="127"/>
        <end position="148"/>
    </location>
</feature>
<dbReference type="OrthoDB" id="278212at2759"/>
<dbReference type="Proteomes" id="UP000311382">
    <property type="component" value="Unassembled WGS sequence"/>
</dbReference>
<dbReference type="InterPro" id="IPR036561">
    <property type="entry name" value="MAM33_sf"/>
</dbReference>
<dbReference type="Gene3D" id="3.10.280.10">
    <property type="entry name" value="Mitochondrial glycoprotein"/>
    <property type="match status" value="1"/>
</dbReference>
<evidence type="ECO:0000313" key="2">
    <source>
        <dbReference type="EMBL" id="TNY18079.1"/>
    </source>
</evidence>
<dbReference type="PANTHER" id="PTHR10826">
    <property type="entry name" value="COMPLEMENT COMPONENT 1"/>
    <property type="match status" value="1"/>
</dbReference>
<accession>A0A5C5FP71</accession>
<dbReference type="GO" id="GO:0005759">
    <property type="term" value="C:mitochondrial matrix"/>
    <property type="evidence" value="ECO:0007669"/>
    <property type="project" value="InterPro"/>
</dbReference>
<dbReference type="GO" id="GO:0042256">
    <property type="term" value="P:cytosolic ribosome assembly"/>
    <property type="evidence" value="ECO:0007669"/>
    <property type="project" value="TreeGrafter"/>
</dbReference>
<organism evidence="2 3">
    <name type="scientific">Rhodotorula diobovata</name>
    <dbReference type="NCBI Taxonomy" id="5288"/>
    <lineage>
        <taxon>Eukaryota</taxon>
        <taxon>Fungi</taxon>
        <taxon>Dikarya</taxon>
        <taxon>Basidiomycota</taxon>
        <taxon>Pucciniomycotina</taxon>
        <taxon>Microbotryomycetes</taxon>
        <taxon>Sporidiobolales</taxon>
        <taxon>Sporidiobolaceae</taxon>
        <taxon>Rhodotorula</taxon>
    </lineage>
</organism>
<evidence type="ECO:0000313" key="3">
    <source>
        <dbReference type="Proteomes" id="UP000311382"/>
    </source>
</evidence>
<reference evidence="2 3" key="1">
    <citation type="submission" date="2019-03" db="EMBL/GenBank/DDBJ databases">
        <title>Rhodosporidium diobovatum UCD-FST 08-225 genome sequencing, assembly, and annotation.</title>
        <authorList>
            <person name="Fakankun I.U."/>
            <person name="Fristensky B."/>
            <person name="Levin D.B."/>
        </authorList>
    </citation>
    <scope>NUCLEOTIDE SEQUENCE [LARGE SCALE GENOMIC DNA]</scope>
    <source>
        <strain evidence="2 3">UCD-FST 08-225</strain>
    </source>
</reference>
<dbReference type="PANTHER" id="PTHR10826:SF1">
    <property type="entry name" value="COMPLEMENT COMPONENT 1 Q SUBCOMPONENT-BINDING PROTEIN, MITOCHONDRIAL"/>
    <property type="match status" value="1"/>
</dbReference>
<gene>
    <name evidence="2" type="ORF">DMC30DRAFT_404087</name>
</gene>
<dbReference type="InterPro" id="IPR003428">
    <property type="entry name" value="MAM33"/>
</dbReference>
<proteinExistence type="predicted"/>
<dbReference type="STRING" id="5288.A0A5C5FP71"/>
<sequence length="265" mass="28724">MLARNLIRAARPALSRATVRPALLAVARAPAAPLPLARTLSTSLPRFEPSALSTKLGEELNFETESGDANAEPEFLQAFKAEGVWQVVDEQGSDEIQLTRSFGNESIRMIFSISDLDAEQEVPEAFAEEAADAGSGGLGDEAAAGPSEQNFPVETSITITKPSGGALTIDAIAQDGLFTISNIAYYPDADVALGMTSEDDWKRQGLYMGPAFDNLDEGVQTEFEAYLEERGINSALALFIPDLAEWKEQKEYVRWLEGTKAFLEK</sequence>
<dbReference type="SUPFAM" id="SSF54529">
    <property type="entry name" value="Mitochondrial glycoprotein MAM33-like"/>
    <property type="match status" value="1"/>
</dbReference>
<dbReference type="AlphaFoldDB" id="A0A5C5FP71"/>
<dbReference type="EMBL" id="SOZI01000157">
    <property type="protein sequence ID" value="TNY18079.1"/>
    <property type="molecule type" value="Genomic_DNA"/>
</dbReference>
<comment type="caution">
    <text evidence="2">The sequence shown here is derived from an EMBL/GenBank/DDBJ whole genome shotgun (WGS) entry which is preliminary data.</text>
</comment>